<evidence type="ECO:0000313" key="2">
    <source>
        <dbReference type="Proteomes" id="UP001141327"/>
    </source>
</evidence>
<name>A0ABQ8U3P7_9EUKA</name>
<sequence length="77" mass="8815">MVDFGTDENPLRDDRHFIRISFIHTHIQGIPSPLDIWIGTLFFECAIFITPPTRARGPPTLVAHHPVHTVQGFLWTL</sequence>
<evidence type="ECO:0000313" key="1">
    <source>
        <dbReference type="EMBL" id="KAJ4452872.1"/>
    </source>
</evidence>
<organism evidence="1 2">
    <name type="scientific">Paratrimastix pyriformis</name>
    <dbReference type="NCBI Taxonomy" id="342808"/>
    <lineage>
        <taxon>Eukaryota</taxon>
        <taxon>Metamonada</taxon>
        <taxon>Preaxostyla</taxon>
        <taxon>Paratrimastigidae</taxon>
        <taxon>Paratrimastix</taxon>
    </lineage>
</organism>
<dbReference type="Proteomes" id="UP001141327">
    <property type="component" value="Unassembled WGS sequence"/>
</dbReference>
<protein>
    <submittedName>
        <fullName evidence="1">Uncharacterized protein</fullName>
    </submittedName>
</protein>
<reference evidence="1" key="1">
    <citation type="journal article" date="2022" name="bioRxiv">
        <title>Genomics of Preaxostyla Flagellates Illuminates Evolutionary Transitions and the Path Towards Mitochondrial Loss.</title>
        <authorList>
            <person name="Novak L.V.F."/>
            <person name="Treitli S.C."/>
            <person name="Pyrih J."/>
            <person name="Halakuc P."/>
            <person name="Pipaliya S.V."/>
            <person name="Vacek V."/>
            <person name="Brzon O."/>
            <person name="Soukal P."/>
            <person name="Eme L."/>
            <person name="Dacks J.B."/>
            <person name="Karnkowska A."/>
            <person name="Elias M."/>
            <person name="Hampl V."/>
        </authorList>
    </citation>
    <scope>NUCLEOTIDE SEQUENCE</scope>
    <source>
        <strain evidence="1">RCP-MX</strain>
    </source>
</reference>
<dbReference type="EMBL" id="JAPMOS010000364">
    <property type="protein sequence ID" value="KAJ4452872.1"/>
    <property type="molecule type" value="Genomic_DNA"/>
</dbReference>
<proteinExistence type="predicted"/>
<gene>
    <name evidence="1" type="ORF">PAPYR_12836</name>
</gene>
<comment type="caution">
    <text evidence="1">The sequence shown here is derived from an EMBL/GenBank/DDBJ whole genome shotgun (WGS) entry which is preliminary data.</text>
</comment>
<keyword evidence="2" id="KW-1185">Reference proteome</keyword>
<accession>A0ABQ8U3P7</accession>